<evidence type="ECO:0000256" key="1">
    <source>
        <dbReference type="ARBA" id="ARBA00005384"/>
    </source>
</evidence>
<dbReference type="Pfam" id="PF00392">
    <property type="entry name" value="GntR"/>
    <property type="match status" value="1"/>
</dbReference>
<dbReference type="SUPFAM" id="SSF46785">
    <property type="entry name" value="Winged helix' DNA-binding domain"/>
    <property type="match status" value="1"/>
</dbReference>
<evidence type="ECO:0000259" key="7">
    <source>
        <dbReference type="PROSITE" id="PS50949"/>
    </source>
</evidence>
<organism evidence="9 10">
    <name type="scientific">Pseudolactococcus chungangensis CAU 28 = DSM 22330</name>
    <dbReference type="NCBI Taxonomy" id="1122154"/>
    <lineage>
        <taxon>Bacteria</taxon>
        <taxon>Bacillati</taxon>
        <taxon>Bacillota</taxon>
        <taxon>Bacilli</taxon>
        <taxon>Lactobacillales</taxon>
        <taxon>Streptococcaceae</taxon>
        <taxon>Pseudolactococcus</taxon>
    </lineage>
</organism>
<dbReference type="CDD" id="cd07377">
    <property type="entry name" value="WHTH_GntR"/>
    <property type="match status" value="1"/>
</dbReference>
<comment type="similarity">
    <text evidence="1">In the C-terminal section; belongs to the class-I pyridoxal-phosphate-dependent aminotransferase family.</text>
</comment>
<evidence type="ECO:0000256" key="6">
    <source>
        <dbReference type="ARBA" id="ARBA00023163"/>
    </source>
</evidence>
<dbReference type="InterPro" id="IPR000524">
    <property type="entry name" value="Tscrpt_reg_HTH_GntR"/>
</dbReference>
<evidence type="ECO:0000256" key="4">
    <source>
        <dbReference type="ARBA" id="ARBA00023015"/>
    </source>
</evidence>
<name>A0A1K2HDV7_9LACT</name>
<evidence type="ECO:0000313" key="9">
    <source>
        <dbReference type="EMBL" id="SFZ74974.1"/>
    </source>
</evidence>
<keyword evidence="2 9" id="KW-0032">Aminotransferase</keyword>
<dbReference type="GO" id="GO:0008483">
    <property type="term" value="F:transaminase activity"/>
    <property type="evidence" value="ECO:0007669"/>
    <property type="project" value="UniProtKB-KW"/>
</dbReference>
<evidence type="ECO:0000256" key="3">
    <source>
        <dbReference type="ARBA" id="ARBA00022898"/>
    </source>
</evidence>
<keyword evidence="5 9" id="KW-0238">DNA-binding</keyword>
<evidence type="ECO:0000313" key="10">
    <source>
        <dbReference type="Proteomes" id="UP000185655"/>
    </source>
</evidence>
<dbReference type="Gene3D" id="1.10.10.10">
    <property type="entry name" value="Winged helix-like DNA-binding domain superfamily/Winged helix DNA-binding domain"/>
    <property type="match status" value="1"/>
</dbReference>
<dbReference type="PANTHER" id="PTHR46577:SF2">
    <property type="entry name" value="TRANSCRIPTIONAL REGULATORY PROTEIN"/>
    <property type="match status" value="1"/>
</dbReference>
<keyword evidence="9" id="KW-0808">Transferase</keyword>
<dbReference type="PANTHER" id="PTHR46577">
    <property type="entry name" value="HTH-TYPE TRANSCRIPTIONAL REGULATORY PROTEIN GABR"/>
    <property type="match status" value="1"/>
</dbReference>
<evidence type="ECO:0000313" key="8">
    <source>
        <dbReference type="EMBL" id="PCS03622.1"/>
    </source>
</evidence>
<keyword evidence="4" id="KW-0805">Transcription regulation</keyword>
<dbReference type="InterPro" id="IPR004839">
    <property type="entry name" value="Aminotransferase_I/II_large"/>
</dbReference>
<dbReference type="STRING" id="1122154.SAMN02746068_01425"/>
<dbReference type="SMART" id="SM00345">
    <property type="entry name" value="HTH_GNTR"/>
    <property type="match status" value="1"/>
</dbReference>
<feature type="domain" description="HTH gntR-type" evidence="7">
    <location>
        <begin position="11"/>
        <end position="79"/>
    </location>
</feature>
<dbReference type="AlphaFoldDB" id="A0A1K2HDV7"/>
<protein>
    <submittedName>
        <fullName evidence="9">DNA-binding transcriptional regulator, MocR family, contains an aminotransferase domain</fullName>
    </submittedName>
    <submittedName>
        <fullName evidence="8">GntR family transcriptional regulator</fullName>
    </submittedName>
</protein>
<evidence type="ECO:0000313" key="11">
    <source>
        <dbReference type="Proteomes" id="UP000218979"/>
    </source>
</evidence>
<sequence>MNWDIERTQKTPIYQSIIKHITQNIQSGQLLPGQKLPSERKLAALIGVNRSTIVRVMTELESKGIIKRQQGSGTMINDDKWGLSQEPVVGWHQLIQGQQPDEHQLLMTQIKEKSQKKGVIDAYTGELPLDLVPAFDLPQSNWRDFIEADKNQDALGYFPLRQAISNLVAQDYRFTLPVEQLMITSGGHQAIFLIVQALLNSGDAVAICQPSFLYALNLFQTAGIRLFGVPMDEQGMRLDCLENEILKHRVKLVMLNPTFQNPTGTTMSLARRQALIKLCQTYKIPIIEDDAFGLLPFDKHMTLPPLKQLDPQNMIYIGSLSKIIGSTTKIGWISAPPAVLQKLSTARQDLDLTLSIFPQVLANYALSDVTFQDKIATLRAKISARMSYFFDLIGQNFICHRPAGGFYVWLKLSTDTLTKKQIDAFLAAGILCLPSFIFGDKTPAIRLNIARLDRDDIKRLVEKLQELKQVGIC</sequence>
<gene>
    <name evidence="8" type="ORF">RR45_GL002038</name>
    <name evidence="9" type="ORF">SAMN02746068_01425</name>
</gene>
<reference evidence="9 10" key="2">
    <citation type="submission" date="2016-11" db="EMBL/GenBank/DDBJ databases">
        <authorList>
            <person name="Jaros S."/>
            <person name="Januszkiewicz K."/>
            <person name="Wedrychowicz H."/>
        </authorList>
    </citation>
    <scope>NUCLEOTIDE SEQUENCE [LARGE SCALE GENOMIC DNA]</scope>
    <source>
        <strain evidence="9 10">DSM 22330</strain>
    </source>
</reference>
<dbReference type="GO" id="GO:0003677">
    <property type="term" value="F:DNA binding"/>
    <property type="evidence" value="ECO:0007669"/>
    <property type="project" value="UniProtKB-KW"/>
</dbReference>
<dbReference type="EMBL" id="JXJT01000008">
    <property type="protein sequence ID" value="PCS03622.1"/>
    <property type="molecule type" value="Genomic_DNA"/>
</dbReference>
<evidence type="ECO:0000256" key="2">
    <source>
        <dbReference type="ARBA" id="ARBA00022576"/>
    </source>
</evidence>
<dbReference type="InterPro" id="IPR015422">
    <property type="entry name" value="PyrdxlP-dep_Trfase_small"/>
</dbReference>
<dbReference type="InterPro" id="IPR015421">
    <property type="entry name" value="PyrdxlP-dep_Trfase_major"/>
</dbReference>
<dbReference type="Pfam" id="PF00155">
    <property type="entry name" value="Aminotran_1_2"/>
    <property type="match status" value="1"/>
</dbReference>
<proteinExistence type="inferred from homology"/>
<dbReference type="Proteomes" id="UP000185655">
    <property type="component" value="Unassembled WGS sequence"/>
</dbReference>
<dbReference type="Proteomes" id="UP000218979">
    <property type="component" value="Unassembled WGS sequence"/>
</dbReference>
<dbReference type="CDD" id="cd00609">
    <property type="entry name" value="AAT_like"/>
    <property type="match status" value="1"/>
</dbReference>
<evidence type="ECO:0000256" key="5">
    <source>
        <dbReference type="ARBA" id="ARBA00023125"/>
    </source>
</evidence>
<dbReference type="InterPro" id="IPR051446">
    <property type="entry name" value="HTH_trans_reg/aminotransferase"/>
</dbReference>
<dbReference type="SUPFAM" id="SSF53383">
    <property type="entry name" value="PLP-dependent transferases"/>
    <property type="match status" value="1"/>
</dbReference>
<dbReference type="Gene3D" id="3.40.640.10">
    <property type="entry name" value="Type I PLP-dependent aspartate aminotransferase-like (Major domain)"/>
    <property type="match status" value="1"/>
</dbReference>
<keyword evidence="6" id="KW-0804">Transcription</keyword>
<keyword evidence="3" id="KW-0663">Pyridoxal phosphate</keyword>
<dbReference type="InterPro" id="IPR036390">
    <property type="entry name" value="WH_DNA-bd_sf"/>
</dbReference>
<reference evidence="8 11" key="1">
    <citation type="submission" date="2014-12" db="EMBL/GenBank/DDBJ databases">
        <title>Draft genome sequences of 10 type strains of Lactococcus.</title>
        <authorList>
            <person name="Sun Z."/>
            <person name="Zhong Z."/>
            <person name="Liu W."/>
            <person name="Zhang W."/>
            <person name="Zhang H."/>
        </authorList>
    </citation>
    <scope>NUCLEOTIDE SEQUENCE [LARGE SCALE GENOMIC DNA]</scope>
    <source>
        <strain evidence="8 11">DSM 22330</strain>
    </source>
</reference>
<dbReference type="OrthoDB" id="457376at2"/>
<dbReference type="InterPro" id="IPR015424">
    <property type="entry name" value="PyrdxlP-dep_Trfase"/>
</dbReference>
<dbReference type="Gene3D" id="3.90.1150.10">
    <property type="entry name" value="Aspartate Aminotransferase, domain 1"/>
    <property type="match status" value="1"/>
</dbReference>
<dbReference type="PROSITE" id="PS50949">
    <property type="entry name" value="HTH_GNTR"/>
    <property type="match status" value="1"/>
</dbReference>
<dbReference type="RefSeq" id="WP_031366717.1">
    <property type="nucleotide sequence ID" value="NZ_FPKS01000007.1"/>
</dbReference>
<dbReference type="PRINTS" id="PR00035">
    <property type="entry name" value="HTHGNTR"/>
</dbReference>
<dbReference type="InterPro" id="IPR036388">
    <property type="entry name" value="WH-like_DNA-bd_sf"/>
</dbReference>
<dbReference type="GO" id="GO:0003700">
    <property type="term" value="F:DNA-binding transcription factor activity"/>
    <property type="evidence" value="ECO:0007669"/>
    <property type="project" value="InterPro"/>
</dbReference>
<accession>A0A1K2HDV7</accession>
<dbReference type="EMBL" id="FPKS01000007">
    <property type="protein sequence ID" value="SFZ74974.1"/>
    <property type="molecule type" value="Genomic_DNA"/>
</dbReference>
<keyword evidence="11" id="KW-1185">Reference proteome</keyword>
<dbReference type="GO" id="GO:0030170">
    <property type="term" value="F:pyridoxal phosphate binding"/>
    <property type="evidence" value="ECO:0007669"/>
    <property type="project" value="InterPro"/>
</dbReference>